<reference evidence="2 3" key="1">
    <citation type="submission" date="2020-03" db="EMBL/GenBank/DDBJ databases">
        <title>Whole genome shotgun sequence of Phytohabitans flavus NBRC 107702.</title>
        <authorList>
            <person name="Komaki H."/>
            <person name="Tamura T."/>
        </authorList>
    </citation>
    <scope>NUCLEOTIDE SEQUENCE [LARGE SCALE GENOMIC DNA]</scope>
    <source>
        <strain evidence="2 3">NBRC 107702</strain>
    </source>
</reference>
<dbReference type="AlphaFoldDB" id="A0A6F8Y6I1"/>
<evidence type="ECO:0000313" key="2">
    <source>
        <dbReference type="EMBL" id="BCB81588.1"/>
    </source>
</evidence>
<protein>
    <submittedName>
        <fullName evidence="2">Uncharacterized protein</fullName>
    </submittedName>
</protein>
<name>A0A6F8Y6I1_9ACTN</name>
<feature type="region of interest" description="Disordered" evidence="1">
    <location>
        <begin position="79"/>
        <end position="99"/>
    </location>
</feature>
<feature type="region of interest" description="Disordered" evidence="1">
    <location>
        <begin position="156"/>
        <end position="204"/>
    </location>
</feature>
<dbReference type="EMBL" id="AP022870">
    <property type="protein sequence ID" value="BCB81588.1"/>
    <property type="molecule type" value="Genomic_DNA"/>
</dbReference>
<dbReference type="Proteomes" id="UP000502508">
    <property type="component" value="Chromosome"/>
</dbReference>
<reference evidence="2 3" key="2">
    <citation type="submission" date="2020-03" db="EMBL/GenBank/DDBJ databases">
        <authorList>
            <person name="Ichikawa N."/>
            <person name="Kimura A."/>
            <person name="Kitahashi Y."/>
            <person name="Uohara A."/>
        </authorList>
    </citation>
    <scope>NUCLEOTIDE SEQUENCE [LARGE SCALE GENOMIC DNA]</scope>
    <source>
        <strain evidence="2 3">NBRC 107702</strain>
    </source>
</reference>
<feature type="compositionally biased region" description="Basic and acidic residues" evidence="1">
    <location>
        <begin position="79"/>
        <end position="88"/>
    </location>
</feature>
<keyword evidence="3" id="KW-1185">Reference proteome</keyword>
<accession>A0A6F8Y6I1</accession>
<organism evidence="2 3">
    <name type="scientific">Phytohabitans flavus</name>
    <dbReference type="NCBI Taxonomy" id="1076124"/>
    <lineage>
        <taxon>Bacteria</taxon>
        <taxon>Bacillati</taxon>
        <taxon>Actinomycetota</taxon>
        <taxon>Actinomycetes</taxon>
        <taxon>Micromonosporales</taxon>
        <taxon>Micromonosporaceae</taxon>
    </lineage>
</organism>
<evidence type="ECO:0000313" key="3">
    <source>
        <dbReference type="Proteomes" id="UP000502508"/>
    </source>
</evidence>
<evidence type="ECO:0000256" key="1">
    <source>
        <dbReference type="SAM" id="MobiDB-lite"/>
    </source>
</evidence>
<proteinExistence type="predicted"/>
<feature type="compositionally biased region" description="Polar residues" evidence="1">
    <location>
        <begin position="192"/>
        <end position="204"/>
    </location>
</feature>
<sequence>MEYAVFALALTTLGFGGAALWLWTHPRTVLVPGPPYPVHVPPVPLPPVPQPDPMPRPDLAPVPVPAPAPVAPLVDDKALPDGGEHHGEVQALPDEPDTIPDSVVDGARFGRLVARAGATRGAVPRRDRRLRRQHAALAVINRCDPPLLLSAVAAGRPGSAVPSSPRCRCCAASGPGSTSARPTSMVPGRRSSPATATSERSARY</sequence>
<dbReference type="KEGG" id="pfla:Pflav_079980"/>
<gene>
    <name evidence="2" type="ORF">Pflav_079980</name>
</gene>